<keyword evidence="1" id="KW-0328">Glycosyltransferase</keyword>
<dbReference type="PANTHER" id="PTHR22916">
    <property type="entry name" value="GLYCOSYLTRANSFERASE"/>
    <property type="match status" value="1"/>
</dbReference>
<name>A0AAW4WKL0_9FIRM</name>
<dbReference type="AlphaFoldDB" id="A0AAW4WKL0"/>
<protein>
    <submittedName>
        <fullName evidence="4">Glycosyltransferase</fullName>
    </submittedName>
</protein>
<evidence type="ECO:0000256" key="2">
    <source>
        <dbReference type="ARBA" id="ARBA00022679"/>
    </source>
</evidence>
<proteinExistence type="predicted"/>
<dbReference type="Pfam" id="PF00535">
    <property type="entry name" value="Glycos_transf_2"/>
    <property type="match status" value="1"/>
</dbReference>
<dbReference type="EMBL" id="JAJEQW010000002">
    <property type="protein sequence ID" value="MCC2241224.1"/>
    <property type="molecule type" value="Genomic_DNA"/>
</dbReference>
<comment type="caution">
    <text evidence="4">The sequence shown here is derived from an EMBL/GenBank/DDBJ whole genome shotgun (WGS) entry which is preliminary data.</text>
</comment>
<organism evidence="4 5">
    <name type="scientific">Roseburia amylophila</name>
    <dbReference type="NCBI Taxonomy" id="2981794"/>
    <lineage>
        <taxon>Bacteria</taxon>
        <taxon>Bacillati</taxon>
        <taxon>Bacillota</taxon>
        <taxon>Clostridia</taxon>
        <taxon>Lachnospirales</taxon>
        <taxon>Lachnospiraceae</taxon>
        <taxon>Roseburia</taxon>
    </lineage>
</organism>
<dbReference type="RefSeq" id="WP_227709607.1">
    <property type="nucleotide sequence ID" value="NZ_JAJEQW010000002.1"/>
</dbReference>
<dbReference type="InterPro" id="IPR029044">
    <property type="entry name" value="Nucleotide-diphossugar_trans"/>
</dbReference>
<dbReference type="InterPro" id="IPR001173">
    <property type="entry name" value="Glyco_trans_2-like"/>
</dbReference>
<dbReference type="SUPFAM" id="SSF51735">
    <property type="entry name" value="NAD(P)-binding Rossmann-fold domains"/>
    <property type="match status" value="1"/>
</dbReference>
<accession>A0AAW4WKL0</accession>
<feature type="domain" description="Glycosyltransferase 2-like" evidence="3">
    <location>
        <begin position="7"/>
        <end position="133"/>
    </location>
</feature>
<dbReference type="SUPFAM" id="SSF53448">
    <property type="entry name" value="Nucleotide-diphospho-sugar transferases"/>
    <property type="match status" value="1"/>
</dbReference>
<dbReference type="Proteomes" id="UP001198893">
    <property type="component" value="Unassembled WGS sequence"/>
</dbReference>
<dbReference type="InterPro" id="IPR036291">
    <property type="entry name" value="NAD(P)-bd_dom_sf"/>
</dbReference>
<dbReference type="Gene3D" id="3.90.550.10">
    <property type="entry name" value="Spore Coat Polysaccharide Biosynthesis Protein SpsA, Chain A"/>
    <property type="match status" value="1"/>
</dbReference>
<reference evidence="4" key="1">
    <citation type="submission" date="2021-10" db="EMBL/GenBank/DDBJ databases">
        <title>Anaerobic single-cell dispensing facilitates the cultivation of human gut bacteria.</title>
        <authorList>
            <person name="Afrizal A."/>
        </authorList>
    </citation>
    <scope>NUCLEOTIDE SEQUENCE</scope>
    <source>
        <strain evidence="4">CLA-AA-H204</strain>
    </source>
</reference>
<dbReference type="GO" id="GO:0016757">
    <property type="term" value="F:glycosyltransferase activity"/>
    <property type="evidence" value="ECO:0007669"/>
    <property type="project" value="UniProtKB-KW"/>
</dbReference>
<gene>
    <name evidence="4" type="ORF">LKD47_02745</name>
</gene>
<sequence length="386" mass="45125">MYGDKISVIIPIYNMQEYLDKCISSVMRQTYDNLEIILVDDGSCDQSLAICRKYQKSDKRIQVIHKENGGLVSARKEGIERATGEYVTFVDADDWIDENTYEKILDGTEEADVIAYGLIEEYGHKQISRRNDFLEGRYEERRLREEVIPKMLYRGNFFEFGMLPNLVCKLIKRSLLLSCYRKINNRVTMGEDADFTYHVMFEAKSLYMKDICPYHYIQRTASMVRNEVVADSLKSLFEDLNTADKTVENLQWQRQVHIYMKFLFLLKRTDECVKNDSFFQQFADKKVIVYGAGNYGQAVSNALERELHTKIIGIADQDWEQLQEGDNCVIAPKDILKKEFDYVYVGILNEDVCKMVKEQLVHEGIKEESILYYDGSRVRLTDIRLI</sequence>
<evidence type="ECO:0000256" key="1">
    <source>
        <dbReference type="ARBA" id="ARBA00022676"/>
    </source>
</evidence>
<dbReference type="CDD" id="cd00761">
    <property type="entry name" value="Glyco_tranf_GTA_type"/>
    <property type="match status" value="1"/>
</dbReference>
<evidence type="ECO:0000313" key="5">
    <source>
        <dbReference type="Proteomes" id="UP001198893"/>
    </source>
</evidence>
<dbReference type="PANTHER" id="PTHR22916:SF51">
    <property type="entry name" value="GLYCOSYLTRANSFERASE EPSH-RELATED"/>
    <property type="match status" value="1"/>
</dbReference>
<evidence type="ECO:0000259" key="3">
    <source>
        <dbReference type="Pfam" id="PF00535"/>
    </source>
</evidence>
<evidence type="ECO:0000313" key="4">
    <source>
        <dbReference type="EMBL" id="MCC2241224.1"/>
    </source>
</evidence>
<keyword evidence="2" id="KW-0808">Transferase</keyword>
<dbReference type="Gene3D" id="3.40.50.720">
    <property type="entry name" value="NAD(P)-binding Rossmann-like Domain"/>
    <property type="match status" value="1"/>
</dbReference>